<name>X1BR49_9ZZZZ</name>
<accession>X1BR49</accession>
<evidence type="ECO:0000313" key="1">
    <source>
        <dbReference type="EMBL" id="GAG98234.1"/>
    </source>
</evidence>
<gene>
    <name evidence="1" type="ORF">S01H4_47319</name>
</gene>
<feature type="non-terminal residue" evidence="1">
    <location>
        <position position="1"/>
    </location>
</feature>
<proteinExistence type="predicted"/>
<sequence>LEIDRKDNQKGYAEENCVLACALCNNAKSDKFSGEEFRKLDGVIREIWLKRILKKRNERD</sequence>
<comment type="caution">
    <text evidence="1">The sequence shown here is derived from an EMBL/GenBank/DDBJ whole genome shotgun (WGS) entry which is preliminary data.</text>
</comment>
<protein>
    <recommendedName>
        <fullName evidence="2">HNH domain-containing protein</fullName>
    </recommendedName>
</protein>
<dbReference type="EMBL" id="BART01026551">
    <property type="protein sequence ID" value="GAG98234.1"/>
    <property type="molecule type" value="Genomic_DNA"/>
</dbReference>
<reference evidence="1" key="1">
    <citation type="journal article" date="2014" name="Front. Microbiol.">
        <title>High frequency of phylogenetically diverse reductive dehalogenase-homologous genes in deep subseafloor sedimentary metagenomes.</title>
        <authorList>
            <person name="Kawai M."/>
            <person name="Futagami T."/>
            <person name="Toyoda A."/>
            <person name="Takaki Y."/>
            <person name="Nishi S."/>
            <person name="Hori S."/>
            <person name="Arai W."/>
            <person name="Tsubouchi T."/>
            <person name="Morono Y."/>
            <person name="Uchiyama I."/>
            <person name="Ito T."/>
            <person name="Fujiyama A."/>
            <person name="Inagaki F."/>
            <person name="Takami H."/>
        </authorList>
    </citation>
    <scope>NUCLEOTIDE SEQUENCE</scope>
    <source>
        <strain evidence="1">Expedition CK06-06</strain>
    </source>
</reference>
<evidence type="ECO:0008006" key="2">
    <source>
        <dbReference type="Google" id="ProtNLM"/>
    </source>
</evidence>
<dbReference type="Gene3D" id="3.30.40.220">
    <property type="match status" value="1"/>
</dbReference>
<dbReference type="AlphaFoldDB" id="X1BR49"/>
<organism evidence="1">
    <name type="scientific">marine sediment metagenome</name>
    <dbReference type="NCBI Taxonomy" id="412755"/>
    <lineage>
        <taxon>unclassified sequences</taxon>
        <taxon>metagenomes</taxon>
        <taxon>ecological metagenomes</taxon>
    </lineage>
</organism>